<keyword evidence="10" id="KW-1185">Reference proteome</keyword>
<sequence length="405" mass="42080">MIRYRRAMFAAWMISPEYGRLRSLIAAIFCATLCGCGFTLLMPVMALNLEAMTGSGVVVGLNGAVTALSTIVATPFVPRLMQRWRGRPLIVTSLAVTALTIPFFPLFPEVWLWFALRFAMGLAITVVFVASETWINQISPPEKRATVLGLYATALASGFGAGGLLLAALGSSGWAPWLAAFLLFSGGSLPILFLRGPGIEQPDADSASISAMIRAAGIAPAAIGAGLLFGATETMFFALFPVYGERIGLIDTAIGFMMAAGALGGIILQAPLGRLADSVGRLRVAIMAAIVCVIGPGLVYLSGAAPLALYAVMFGYVGIATGLYTLGLALIGERFDGGSLVGANAAFVMAYGVGSLFGPAIGGGAMDAIDPQGVLIVSSALALTYLIFLLVRHFTRKQQLTGGKP</sequence>
<feature type="transmembrane region" description="Helical" evidence="7">
    <location>
        <begin position="174"/>
        <end position="194"/>
    </location>
</feature>
<feature type="transmembrane region" description="Helical" evidence="7">
    <location>
        <begin position="284"/>
        <end position="301"/>
    </location>
</feature>
<dbReference type="Gene3D" id="1.20.1250.20">
    <property type="entry name" value="MFS general substrate transporter like domains"/>
    <property type="match status" value="2"/>
</dbReference>
<proteinExistence type="predicted"/>
<feature type="domain" description="Major facilitator superfamily (MFS) profile" evidence="8">
    <location>
        <begin position="218"/>
        <end position="405"/>
    </location>
</feature>
<dbReference type="CDD" id="cd17477">
    <property type="entry name" value="MFS_YcaD_like"/>
    <property type="match status" value="1"/>
</dbReference>
<evidence type="ECO:0000256" key="3">
    <source>
        <dbReference type="ARBA" id="ARBA00022475"/>
    </source>
</evidence>
<evidence type="ECO:0000256" key="4">
    <source>
        <dbReference type="ARBA" id="ARBA00022692"/>
    </source>
</evidence>
<dbReference type="InterPro" id="IPR020846">
    <property type="entry name" value="MFS_dom"/>
</dbReference>
<dbReference type="EMBL" id="JAZDRP010000001">
    <property type="protein sequence ID" value="MEE2525130.1"/>
    <property type="molecule type" value="Genomic_DNA"/>
</dbReference>
<feature type="transmembrane region" description="Helical" evidence="7">
    <location>
        <begin position="343"/>
        <end position="361"/>
    </location>
</feature>
<keyword evidence="6 7" id="KW-0472">Membrane</keyword>
<feature type="transmembrane region" description="Helical" evidence="7">
    <location>
        <begin position="147"/>
        <end position="168"/>
    </location>
</feature>
<keyword evidence="2" id="KW-0813">Transport</keyword>
<evidence type="ECO:0000313" key="10">
    <source>
        <dbReference type="Proteomes" id="UP001354971"/>
    </source>
</evidence>
<gene>
    <name evidence="9" type="ORF">V0U79_02045</name>
</gene>
<evidence type="ECO:0000256" key="5">
    <source>
        <dbReference type="ARBA" id="ARBA00022989"/>
    </source>
</evidence>
<name>A0ABU7LMI0_9PROT</name>
<feature type="transmembrane region" description="Helical" evidence="7">
    <location>
        <begin position="57"/>
        <end position="77"/>
    </location>
</feature>
<dbReference type="RefSeq" id="WP_330197793.1">
    <property type="nucleotide sequence ID" value="NZ_JAZDRP010000001.1"/>
</dbReference>
<dbReference type="PROSITE" id="PS50850">
    <property type="entry name" value="MFS"/>
    <property type="match status" value="1"/>
</dbReference>
<feature type="transmembrane region" description="Helical" evidence="7">
    <location>
        <begin position="89"/>
        <end position="107"/>
    </location>
</feature>
<dbReference type="InterPro" id="IPR011701">
    <property type="entry name" value="MFS"/>
</dbReference>
<keyword evidence="4 7" id="KW-0812">Transmembrane</keyword>
<dbReference type="InterPro" id="IPR047200">
    <property type="entry name" value="MFS_YcaD-like"/>
</dbReference>
<feature type="transmembrane region" description="Helical" evidence="7">
    <location>
        <begin position="113"/>
        <end position="135"/>
    </location>
</feature>
<protein>
    <submittedName>
        <fullName evidence="9">MFS transporter</fullName>
    </submittedName>
</protein>
<evidence type="ECO:0000256" key="7">
    <source>
        <dbReference type="SAM" id="Phobius"/>
    </source>
</evidence>
<accession>A0ABU7LMI0</accession>
<feature type="transmembrane region" description="Helical" evidence="7">
    <location>
        <begin position="373"/>
        <end position="391"/>
    </location>
</feature>
<comment type="subcellular location">
    <subcellularLocation>
        <location evidence="1">Cell membrane</location>
        <topology evidence="1">Multi-pass membrane protein</topology>
    </subcellularLocation>
</comment>
<dbReference type="SUPFAM" id="SSF103473">
    <property type="entry name" value="MFS general substrate transporter"/>
    <property type="match status" value="1"/>
</dbReference>
<feature type="transmembrane region" description="Helical" evidence="7">
    <location>
        <begin position="21"/>
        <end position="45"/>
    </location>
</feature>
<evidence type="ECO:0000313" key="9">
    <source>
        <dbReference type="EMBL" id="MEE2525130.1"/>
    </source>
</evidence>
<evidence type="ECO:0000259" key="8">
    <source>
        <dbReference type="PROSITE" id="PS50850"/>
    </source>
</evidence>
<dbReference type="InterPro" id="IPR036259">
    <property type="entry name" value="MFS_trans_sf"/>
</dbReference>
<reference evidence="9 10" key="1">
    <citation type="submission" date="2024-01" db="EMBL/GenBank/DDBJ databases">
        <title>Hyphobacterium bacterium isolated from marine sediment.</title>
        <authorList>
            <person name="Zhao S."/>
        </authorList>
    </citation>
    <scope>NUCLEOTIDE SEQUENCE [LARGE SCALE GENOMIC DNA]</scope>
    <source>
        <strain evidence="10">HN65</strain>
    </source>
</reference>
<feature type="transmembrane region" description="Helical" evidence="7">
    <location>
        <begin position="307"/>
        <end position="331"/>
    </location>
</feature>
<evidence type="ECO:0000256" key="1">
    <source>
        <dbReference type="ARBA" id="ARBA00004651"/>
    </source>
</evidence>
<comment type="caution">
    <text evidence="9">The sequence shown here is derived from an EMBL/GenBank/DDBJ whole genome shotgun (WGS) entry which is preliminary data.</text>
</comment>
<evidence type="ECO:0000256" key="6">
    <source>
        <dbReference type="ARBA" id="ARBA00023136"/>
    </source>
</evidence>
<dbReference type="Pfam" id="PF07690">
    <property type="entry name" value="MFS_1"/>
    <property type="match status" value="1"/>
</dbReference>
<dbReference type="PANTHER" id="PTHR23521:SF2">
    <property type="entry name" value="TRANSPORTER MFS SUPERFAMILY"/>
    <property type="match status" value="1"/>
</dbReference>
<keyword evidence="5 7" id="KW-1133">Transmembrane helix</keyword>
<feature type="transmembrane region" description="Helical" evidence="7">
    <location>
        <begin position="252"/>
        <end position="272"/>
    </location>
</feature>
<dbReference type="PANTHER" id="PTHR23521">
    <property type="entry name" value="TRANSPORTER MFS SUPERFAMILY"/>
    <property type="match status" value="1"/>
</dbReference>
<evidence type="ECO:0000256" key="2">
    <source>
        <dbReference type="ARBA" id="ARBA00022448"/>
    </source>
</evidence>
<feature type="transmembrane region" description="Helical" evidence="7">
    <location>
        <begin position="215"/>
        <end position="240"/>
    </location>
</feature>
<organism evidence="9 10">
    <name type="scientific">Hyphobacterium lacteum</name>
    <dbReference type="NCBI Taxonomy" id="3116575"/>
    <lineage>
        <taxon>Bacteria</taxon>
        <taxon>Pseudomonadati</taxon>
        <taxon>Pseudomonadota</taxon>
        <taxon>Alphaproteobacteria</taxon>
        <taxon>Maricaulales</taxon>
        <taxon>Maricaulaceae</taxon>
        <taxon>Hyphobacterium</taxon>
    </lineage>
</organism>
<keyword evidence="3" id="KW-1003">Cell membrane</keyword>
<dbReference type="Proteomes" id="UP001354971">
    <property type="component" value="Unassembled WGS sequence"/>
</dbReference>